<dbReference type="Pfam" id="PF00550">
    <property type="entry name" value="PP-binding"/>
    <property type="match status" value="1"/>
</dbReference>
<protein>
    <submittedName>
        <fullName evidence="4">Linear gramicidin synthase subunit B</fullName>
    </submittedName>
</protein>
<dbReference type="SUPFAM" id="SSF56801">
    <property type="entry name" value="Acetyl-CoA synthetase-like"/>
    <property type="match status" value="1"/>
</dbReference>
<dbReference type="PROSITE" id="PS50075">
    <property type="entry name" value="CARRIER"/>
    <property type="match status" value="1"/>
</dbReference>
<dbReference type="CDD" id="cd12117">
    <property type="entry name" value="A_NRPS_Srf_like"/>
    <property type="match status" value="1"/>
</dbReference>
<feature type="domain" description="Carrier" evidence="3">
    <location>
        <begin position="500"/>
        <end position="575"/>
    </location>
</feature>
<reference evidence="4 5" key="1">
    <citation type="submission" date="2019-04" db="EMBL/GenBank/DDBJ databases">
        <authorList>
            <person name="Van Vliet M D."/>
        </authorList>
    </citation>
    <scope>NUCLEOTIDE SEQUENCE [LARGE SCALE GENOMIC DNA]</scope>
    <source>
        <strain evidence="4 5">F1</strain>
    </source>
</reference>
<dbReference type="PANTHER" id="PTHR45527">
    <property type="entry name" value="NONRIBOSOMAL PEPTIDE SYNTHETASE"/>
    <property type="match status" value="1"/>
</dbReference>
<dbReference type="AlphaFoldDB" id="A0A6C2U434"/>
<dbReference type="InterPro" id="IPR029058">
    <property type="entry name" value="AB_hydrolase_fold"/>
</dbReference>
<dbReference type="Gene3D" id="1.10.1200.10">
    <property type="entry name" value="ACP-like"/>
    <property type="match status" value="1"/>
</dbReference>
<dbReference type="SUPFAM" id="SSF53474">
    <property type="entry name" value="alpha/beta-Hydrolases"/>
    <property type="match status" value="1"/>
</dbReference>
<dbReference type="Pfam" id="PF00501">
    <property type="entry name" value="AMP-binding"/>
    <property type="match status" value="1"/>
</dbReference>
<accession>A0A6C2U434</accession>
<keyword evidence="5" id="KW-1185">Reference proteome</keyword>
<dbReference type="Gene3D" id="3.40.50.980">
    <property type="match status" value="2"/>
</dbReference>
<evidence type="ECO:0000313" key="4">
    <source>
        <dbReference type="EMBL" id="VGO14818.1"/>
    </source>
</evidence>
<evidence type="ECO:0000259" key="3">
    <source>
        <dbReference type="PROSITE" id="PS50075"/>
    </source>
</evidence>
<keyword evidence="2" id="KW-0597">Phosphoprotein</keyword>
<keyword evidence="1" id="KW-0596">Phosphopantetheine</keyword>
<dbReference type="PANTHER" id="PTHR45527:SF1">
    <property type="entry name" value="FATTY ACID SYNTHASE"/>
    <property type="match status" value="1"/>
</dbReference>
<dbReference type="InterPro" id="IPR036736">
    <property type="entry name" value="ACP-like_sf"/>
</dbReference>
<dbReference type="GO" id="GO:0043041">
    <property type="term" value="P:amino acid activation for nonribosomal peptide biosynthetic process"/>
    <property type="evidence" value="ECO:0007669"/>
    <property type="project" value="TreeGrafter"/>
</dbReference>
<dbReference type="InterPro" id="IPR000873">
    <property type="entry name" value="AMP-dep_synth/lig_dom"/>
</dbReference>
<dbReference type="FunFam" id="3.30.300.30:FF:000010">
    <property type="entry name" value="Enterobactin synthetase component F"/>
    <property type="match status" value="1"/>
</dbReference>
<dbReference type="InterPro" id="IPR001031">
    <property type="entry name" value="Thioesterase"/>
</dbReference>
<dbReference type="EMBL" id="CAAHFG010000002">
    <property type="protein sequence ID" value="VGO14818.1"/>
    <property type="molecule type" value="Genomic_DNA"/>
</dbReference>
<dbReference type="InterPro" id="IPR045851">
    <property type="entry name" value="AMP-bd_C_sf"/>
</dbReference>
<name>A0A6C2U434_PONDE</name>
<dbReference type="InterPro" id="IPR025110">
    <property type="entry name" value="AMP-bd_C"/>
</dbReference>
<dbReference type="GO" id="GO:0005737">
    <property type="term" value="C:cytoplasm"/>
    <property type="evidence" value="ECO:0007669"/>
    <property type="project" value="TreeGrafter"/>
</dbReference>
<dbReference type="RefSeq" id="WP_168442339.1">
    <property type="nucleotide sequence ID" value="NZ_CAAHFG010000002.1"/>
</dbReference>
<dbReference type="Gene3D" id="3.40.50.1820">
    <property type="entry name" value="alpha/beta hydrolase"/>
    <property type="match status" value="1"/>
</dbReference>
<evidence type="ECO:0000256" key="1">
    <source>
        <dbReference type="ARBA" id="ARBA00022450"/>
    </source>
</evidence>
<dbReference type="Gene3D" id="3.30.300.30">
    <property type="match status" value="1"/>
</dbReference>
<dbReference type="Proteomes" id="UP000366872">
    <property type="component" value="Unassembled WGS sequence"/>
</dbReference>
<dbReference type="Pfam" id="PF00975">
    <property type="entry name" value="Thioesterase"/>
    <property type="match status" value="1"/>
</dbReference>
<dbReference type="SMART" id="SM00823">
    <property type="entry name" value="PKS_PP"/>
    <property type="match status" value="1"/>
</dbReference>
<evidence type="ECO:0000256" key="2">
    <source>
        <dbReference type="ARBA" id="ARBA00022553"/>
    </source>
</evidence>
<gene>
    <name evidence="4" type="primary">lgrB</name>
    <name evidence="4" type="ORF">PDESU_03387</name>
</gene>
<dbReference type="SUPFAM" id="SSF47336">
    <property type="entry name" value="ACP-like"/>
    <property type="match status" value="1"/>
</dbReference>
<dbReference type="GO" id="GO:0044550">
    <property type="term" value="P:secondary metabolite biosynthetic process"/>
    <property type="evidence" value="ECO:0007669"/>
    <property type="project" value="UniProtKB-ARBA"/>
</dbReference>
<dbReference type="GO" id="GO:0031177">
    <property type="term" value="F:phosphopantetheine binding"/>
    <property type="evidence" value="ECO:0007669"/>
    <property type="project" value="InterPro"/>
</dbReference>
<sequence>MPDHASYPETCAHRLFEEQVESNPDAVALMFGAERMSYAALNARANRIAHGLVAKGAKPGQCVAMLLERSFDQVAVALAILKAGAAYVPLDPTLPPERIAQMVDDVQPPVVVSADSFDDLLTDNEENPGIEVDLESLAYVIFTSGSTGRPKGVEMPHRGLVRLVKSAQDYIRLDRNSVLLQMASISFDVSVFEIWGMLLNGGALALCPHKVPTMEQVGRLLAEHRVNILLMTAAFFHLVVKEDPHIYDPLEYLMVGGEALSAWHVGEALRELPNLCLMNAYGPTENSVNSTVHVFDRATFDPAAPVPIGRPVANTTAYILDRHQGPVPVGVTGELVVGGDGVARGYAARPDLTAERFLPDPFSKQPGARMYRTGDQACWNPKGEIEFIGRLDNQVKLRGFRMELGEIEASLAEHPEVEQAVVVLYEDDARGKWLCGFIQVEDPASFSADGLKEFARSKLPEYMVPSALVPLKEWRFTPNGKIDRKALPKPDVAHSQEEVAYESATEEAMAELWKELLGLNAVPRNVGFFELGGDSLLAVNLFLKIHQRFGRDYTLSTLLEAPTLAALAREIDGGDEGGGQKSLKLIRQGDASLPPLFWFHGGDGHVLLFKHFAENYETNQTIYAFQYAGLDGRPGEPSVEEMAQAYLAELLEVHPRGKVRLGGYCIGGYVVMEVARLLKATEVEVLDPLVVAGSPNVRARSFHPREPESSAQSLVAFRAMCDAMEAQKVVADAPMHRTYDAPNHGWLKQTQLYAHARRMRTWNRLMKMTQAARNGEPIEPASRGWYCGNITTLAGERHRSRGYDGDILYFRSGVCHGSAMNFRGWWSSLFMGFEELCRGNFEGIVVGGLHEDMLKRPEVAAMVKDRFDANDE</sequence>
<dbReference type="InterPro" id="IPR010071">
    <property type="entry name" value="AA_adenyl_dom"/>
</dbReference>
<dbReference type="InterPro" id="IPR020806">
    <property type="entry name" value="PKS_PP-bd"/>
</dbReference>
<dbReference type="PROSITE" id="PS00455">
    <property type="entry name" value="AMP_BINDING"/>
    <property type="match status" value="1"/>
</dbReference>
<dbReference type="FunFam" id="3.40.50.12780:FF:000012">
    <property type="entry name" value="Non-ribosomal peptide synthetase"/>
    <property type="match status" value="1"/>
</dbReference>
<dbReference type="Gene3D" id="2.30.38.10">
    <property type="entry name" value="Luciferase, Domain 3"/>
    <property type="match status" value="1"/>
</dbReference>
<dbReference type="Pfam" id="PF13193">
    <property type="entry name" value="AMP-binding_C"/>
    <property type="match status" value="1"/>
</dbReference>
<evidence type="ECO:0000313" key="5">
    <source>
        <dbReference type="Proteomes" id="UP000366872"/>
    </source>
</evidence>
<dbReference type="InterPro" id="IPR020845">
    <property type="entry name" value="AMP-binding_CS"/>
</dbReference>
<dbReference type="FunFam" id="2.30.38.10:FF:000001">
    <property type="entry name" value="Non-ribosomal peptide synthetase PvdI"/>
    <property type="match status" value="1"/>
</dbReference>
<dbReference type="InterPro" id="IPR009081">
    <property type="entry name" value="PP-bd_ACP"/>
</dbReference>
<organism evidence="4 5">
    <name type="scientific">Pontiella desulfatans</name>
    <dbReference type="NCBI Taxonomy" id="2750659"/>
    <lineage>
        <taxon>Bacteria</taxon>
        <taxon>Pseudomonadati</taxon>
        <taxon>Kiritimatiellota</taxon>
        <taxon>Kiritimatiellia</taxon>
        <taxon>Kiritimatiellales</taxon>
        <taxon>Pontiellaceae</taxon>
        <taxon>Pontiella</taxon>
    </lineage>
</organism>
<proteinExistence type="predicted"/>
<dbReference type="NCBIfam" id="TIGR01733">
    <property type="entry name" value="AA-adenyl-dom"/>
    <property type="match status" value="1"/>
</dbReference>